<dbReference type="OrthoDB" id="573821at2"/>
<dbReference type="GO" id="GO:0006355">
    <property type="term" value="P:regulation of DNA-templated transcription"/>
    <property type="evidence" value="ECO:0007669"/>
    <property type="project" value="InterPro"/>
</dbReference>
<dbReference type="InterPro" id="IPR013321">
    <property type="entry name" value="Arc_rbn_hlx_hlx"/>
</dbReference>
<dbReference type="RefSeq" id="WP_162050321.1">
    <property type="nucleotide sequence ID" value="NZ_AP019011.1"/>
</dbReference>
<accession>A0A679HS79</accession>
<sequence>MANNTVRSTIYLDSELHQALRVKAAVAHKSISEIVNESIRESLREDEADLKAFELRAAEEPMPYETFLAKLKADGTI</sequence>
<dbReference type="EMBL" id="AP022345">
    <property type="protein sequence ID" value="BBU68942.1"/>
    <property type="molecule type" value="Genomic_DNA"/>
</dbReference>
<evidence type="ECO:0000313" key="2">
    <source>
        <dbReference type="Proteomes" id="UP000463961"/>
    </source>
</evidence>
<name>A0A679HS79_9RHOO</name>
<gene>
    <name evidence="1" type="ORF">ICHIAU1_12250</name>
</gene>
<dbReference type="Proteomes" id="UP000463961">
    <property type="component" value="Chromosome"/>
</dbReference>
<dbReference type="Gene3D" id="1.10.1220.10">
    <property type="entry name" value="Met repressor-like"/>
    <property type="match status" value="1"/>
</dbReference>
<dbReference type="InterPro" id="IPR010985">
    <property type="entry name" value="Ribbon_hlx_hlx"/>
</dbReference>
<reference evidence="2" key="1">
    <citation type="submission" date="2020-01" db="EMBL/GenBank/DDBJ databases">
        <title>Phosphoaccumulans saitamaens gen. nov., sp. nov., a polyphosphate accumulating bacterium isolated from surface river water.</title>
        <authorList>
            <person name="Watanabe K."/>
            <person name="Suda W."/>
        </authorList>
    </citation>
    <scope>NUCLEOTIDE SEQUENCE [LARGE SCALE GENOMIC DNA]</scope>
    <source>
        <strain evidence="2">ICHIAU1</strain>
    </source>
</reference>
<organism evidence="1 2">
    <name type="scientific">Fluviibacter phosphoraccumulans</name>
    <dbReference type="NCBI Taxonomy" id="1751046"/>
    <lineage>
        <taxon>Bacteria</taxon>
        <taxon>Pseudomonadati</taxon>
        <taxon>Pseudomonadota</taxon>
        <taxon>Betaproteobacteria</taxon>
        <taxon>Rhodocyclales</taxon>
        <taxon>Fluviibacteraceae</taxon>
        <taxon>Fluviibacter</taxon>
    </lineage>
</organism>
<dbReference type="AlphaFoldDB" id="A0A679HS79"/>
<protein>
    <submittedName>
        <fullName evidence="1">Uncharacterized protein</fullName>
    </submittedName>
</protein>
<keyword evidence="2" id="KW-1185">Reference proteome</keyword>
<proteinExistence type="predicted"/>
<dbReference type="SUPFAM" id="SSF47598">
    <property type="entry name" value="Ribbon-helix-helix"/>
    <property type="match status" value="1"/>
</dbReference>
<evidence type="ECO:0000313" key="1">
    <source>
        <dbReference type="EMBL" id="BBU68942.1"/>
    </source>
</evidence>